<dbReference type="CDD" id="cd00779">
    <property type="entry name" value="ProRS_core_prok"/>
    <property type="match status" value="1"/>
</dbReference>
<dbReference type="PANTHER" id="PTHR42753:SF2">
    <property type="entry name" value="PROLINE--TRNA LIGASE"/>
    <property type="match status" value="1"/>
</dbReference>
<dbReference type="PANTHER" id="PTHR42753">
    <property type="entry name" value="MITOCHONDRIAL RIBOSOME PROTEIN L39/PROLYL-TRNA LIGASE FAMILY MEMBER"/>
    <property type="match status" value="1"/>
</dbReference>
<keyword evidence="3 10" id="KW-0963">Cytoplasm</keyword>
<keyword evidence="7 10" id="KW-0648">Protein biosynthesis</keyword>
<keyword evidence="6 10" id="KW-0067">ATP-binding</keyword>
<dbReference type="PROSITE" id="PS50862">
    <property type="entry name" value="AA_TRNA_LIGASE_II"/>
    <property type="match status" value="1"/>
</dbReference>
<dbReference type="EC" id="6.1.1.15" evidence="10"/>
<dbReference type="InterPro" id="IPR006195">
    <property type="entry name" value="aa-tRNA-synth_II"/>
</dbReference>
<dbReference type="InterPro" id="IPR036621">
    <property type="entry name" value="Anticodon-bd_dom_sf"/>
</dbReference>
<accession>A0ABU7JY78</accession>
<comment type="subcellular location">
    <subcellularLocation>
        <location evidence="1 10">Cytoplasm</location>
    </subcellularLocation>
</comment>
<dbReference type="EMBL" id="JAUZMZ010000211">
    <property type="protein sequence ID" value="MEE2034970.1"/>
    <property type="molecule type" value="Genomic_DNA"/>
</dbReference>
<dbReference type="InterPro" id="IPR002314">
    <property type="entry name" value="aa-tRNA-synt_IIb"/>
</dbReference>
<evidence type="ECO:0000256" key="1">
    <source>
        <dbReference type="ARBA" id="ARBA00004496"/>
    </source>
</evidence>
<dbReference type="InterPro" id="IPR007214">
    <property type="entry name" value="YbaK/aa-tRNA-synth-assoc-dom"/>
</dbReference>
<feature type="domain" description="Aminoacyl-transfer RNA synthetases class-II family profile" evidence="11">
    <location>
        <begin position="35"/>
        <end position="479"/>
    </location>
</feature>
<dbReference type="InterPro" id="IPR033730">
    <property type="entry name" value="ProRS_core_prok"/>
</dbReference>
<dbReference type="InterPro" id="IPR004154">
    <property type="entry name" value="Anticodon-bd"/>
</dbReference>
<dbReference type="RefSeq" id="WP_330154317.1">
    <property type="nucleotide sequence ID" value="NZ_JAUZMZ010000211.1"/>
</dbReference>
<comment type="catalytic activity">
    <reaction evidence="9 10">
        <text>tRNA(Pro) + L-proline + ATP = L-prolyl-tRNA(Pro) + AMP + diphosphate</text>
        <dbReference type="Rhea" id="RHEA:14305"/>
        <dbReference type="Rhea" id="RHEA-COMP:9700"/>
        <dbReference type="Rhea" id="RHEA-COMP:9702"/>
        <dbReference type="ChEBI" id="CHEBI:30616"/>
        <dbReference type="ChEBI" id="CHEBI:33019"/>
        <dbReference type="ChEBI" id="CHEBI:60039"/>
        <dbReference type="ChEBI" id="CHEBI:78442"/>
        <dbReference type="ChEBI" id="CHEBI:78532"/>
        <dbReference type="ChEBI" id="CHEBI:456215"/>
        <dbReference type="EC" id="6.1.1.15"/>
    </reaction>
</comment>
<dbReference type="Gene3D" id="3.40.50.800">
    <property type="entry name" value="Anticodon-binding domain"/>
    <property type="match status" value="1"/>
</dbReference>
<evidence type="ECO:0000259" key="11">
    <source>
        <dbReference type="PROSITE" id="PS50862"/>
    </source>
</evidence>
<evidence type="ECO:0000256" key="3">
    <source>
        <dbReference type="ARBA" id="ARBA00022490"/>
    </source>
</evidence>
<keyword evidence="4 10" id="KW-0436">Ligase</keyword>
<evidence type="ECO:0000313" key="12">
    <source>
        <dbReference type="EMBL" id="MEE2034970.1"/>
    </source>
</evidence>
<dbReference type="Gene3D" id="3.90.960.10">
    <property type="entry name" value="YbaK/aminoacyl-tRNA synthetase-associated domain"/>
    <property type="match status" value="1"/>
</dbReference>
<comment type="caution">
    <text evidence="12">The sequence shown here is derived from an EMBL/GenBank/DDBJ whole genome shotgun (WGS) entry which is preliminary data.</text>
</comment>
<gene>
    <name evidence="10" type="primary">proS</name>
    <name evidence="12" type="ORF">Q8814_23145</name>
</gene>
<dbReference type="Pfam" id="PF00587">
    <property type="entry name" value="tRNA-synt_2b"/>
    <property type="match status" value="1"/>
</dbReference>
<proteinExistence type="inferred from homology"/>
<dbReference type="InterPro" id="IPR002316">
    <property type="entry name" value="Pro-tRNA-ligase_IIa"/>
</dbReference>
<dbReference type="Pfam" id="PF04073">
    <property type="entry name" value="tRNA_edit"/>
    <property type="match status" value="1"/>
</dbReference>
<dbReference type="InterPro" id="IPR045864">
    <property type="entry name" value="aa-tRNA-synth_II/BPL/LPL"/>
</dbReference>
<keyword evidence="13" id="KW-1185">Reference proteome</keyword>
<evidence type="ECO:0000256" key="2">
    <source>
        <dbReference type="ARBA" id="ARBA00011738"/>
    </source>
</evidence>
<comment type="function">
    <text evidence="10">Catalyzes the attachment of proline to tRNA(Pro) in a two-step reaction: proline is first activated by ATP to form Pro-AMP and then transferred to the acceptor end of tRNA(Pro). As ProRS can inadvertently accommodate and process non-cognate amino acids such as alanine and cysteine, to avoid such errors it has two additional distinct editing activities against alanine. One activity is designated as 'pretransfer' editing and involves the tRNA(Pro)-independent hydrolysis of activated Ala-AMP. The other activity is designated 'posttransfer' editing and involves deacylation of mischarged Ala-tRNA(Pro). The misacylated Cys-tRNA(Pro) is not edited by ProRS.</text>
</comment>
<dbReference type="PRINTS" id="PR01046">
    <property type="entry name" value="TRNASYNTHPRO"/>
</dbReference>
<dbReference type="NCBIfam" id="TIGR00409">
    <property type="entry name" value="proS_fam_II"/>
    <property type="match status" value="1"/>
</dbReference>
<comment type="domain">
    <text evidence="10">Consists of three domains: the N-terminal catalytic domain, the editing domain and the C-terminal anticodon-binding domain.</text>
</comment>
<dbReference type="CDD" id="cd00861">
    <property type="entry name" value="ProRS_anticodon_short"/>
    <property type="match status" value="1"/>
</dbReference>
<comment type="similarity">
    <text evidence="10">Belongs to the class-II aminoacyl-tRNA synthetase family. ProS type 1 subfamily.</text>
</comment>
<dbReference type="SUPFAM" id="SSF55826">
    <property type="entry name" value="YbaK/ProRS associated domain"/>
    <property type="match status" value="1"/>
</dbReference>
<keyword evidence="5 10" id="KW-0547">Nucleotide-binding</keyword>
<dbReference type="InterPro" id="IPR004500">
    <property type="entry name" value="Pro-tRNA-synth_IIa_bac-type"/>
</dbReference>
<evidence type="ECO:0000256" key="7">
    <source>
        <dbReference type="ARBA" id="ARBA00022917"/>
    </source>
</evidence>
<organism evidence="12 13">
    <name type="scientific">Rhodococcus chondri</name>
    <dbReference type="NCBI Taxonomy" id="3065941"/>
    <lineage>
        <taxon>Bacteria</taxon>
        <taxon>Bacillati</taxon>
        <taxon>Actinomycetota</taxon>
        <taxon>Actinomycetes</taxon>
        <taxon>Mycobacteriales</taxon>
        <taxon>Nocardiaceae</taxon>
        <taxon>Rhodococcus</taxon>
    </lineage>
</organism>
<dbReference type="InterPro" id="IPR044140">
    <property type="entry name" value="ProRS_anticodon_short"/>
</dbReference>
<dbReference type="Pfam" id="PF03129">
    <property type="entry name" value="HGTP_anticodon"/>
    <property type="match status" value="1"/>
</dbReference>
<evidence type="ECO:0000256" key="4">
    <source>
        <dbReference type="ARBA" id="ARBA00022598"/>
    </source>
</evidence>
<dbReference type="HAMAP" id="MF_01569">
    <property type="entry name" value="Pro_tRNA_synth_type1"/>
    <property type="match status" value="1"/>
</dbReference>
<dbReference type="Proteomes" id="UP001331936">
    <property type="component" value="Unassembled WGS sequence"/>
</dbReference>
<evidence type="ECO:0000313" key="13">
    <source>
        <dbReference type="Proteomes" id="UP001331936"/>
    </source>
</evidence>
<evidence type="ECO:0000256" key="9">
    <source>
        <dbReference type="ARBA" id="ARBA00047671"/>
    </source>
</evidence>
<dbReference type="InterPro" id="IPR023717">
    <property type="entry name" value="Pro-tRNA-Synthase_IIa_type1"/>
</dbReference>
<evidence type="ECO:0000256" key="8">
    <source>
        <dbReference type="ARBA" id="ARBA00023146"/>
    </source>
</evidence>
<dbReference type="GO" id="GO:0004827">
    <property type="term" value="F:proline-tRNA ligase activity"/>
    <property type="evidence" value="ECO:0007669"/>
    <property type="project" value="UniProtKB-EC"/>
</dbReference>
<dbReference type="SUPFAM" id="SSF55681">
    <property type="entry name" value="Class II aaRS and biotin synthetases"/>
    <property type="match status" value="1"/>
</dbReference>
<keyword evidence="8 10" id="KW-0030">Aminoacyl-tRNA synthetase</keyword>
<name>A0ABU7JY78_9NOCA</name>
<evidence type="ECO:0000256" key="5">
    <source>
        <dbReference type="ARBA" id="ARBA00022741"/>
    </source>
</evidence>
<evidence type="ECO:0000256" key="6">
    <source>
        <dbReference type="ARBA" id="ARBA00022840"/>
    </source>
</evidence>
<dbReference type="Gene3D" id="3.30.930.10">
    <property type="entry name" value="Bira Bifunctional Protein, Domain 2"/>
    <property type="match status" value="2"/>
</dbReference>
<reference evidence="12 13" key="1">
    <citation type="submission" date="2023-08" db="EMBL/GenBank/DDBJ databases">
        <authorList>
            <person name="Girao M."/>
            <person name="Carvalho M.F."/>
        </authorList>
    </citation>
    <scope>NUCLEOTIDE SEQUENCE [LARGE SCALE GENOMIC DNA]</scope>
    <source>
        <strain evidence="12 13">CC-R104</strain>
    </source>
</reference>
<dbReference type="NCBIfam" id="NF006625">
    <property type="entry name" value="PRK09194.1"/>
    <property type="match status" value="1"/>
</dbReference>
<dbReference type="InterPro" id="IPR036754">
    <property type="entry name" value="YbaK/aa-tRNA-synt-asso_dom_sf"/>
</dbReference>
<protein>
    <recommendedName>
        <fullName evidence="10">Proline--tRNA ligase</fullName>
        <ecNumber evidence="10">6.1.1.15</ecNumber>
    </recommendedName>
    <alternativeName>
        <fullName evidence="10">Prolyl-tRNA synthetase</fullName>
        <shortName evidence="10">ProRS</shortName>
    </alternativeName>
</protein>
<dbReference type="InterPro" id="IPR050062">
    <property type="entry name" value="Pro-tRNA_synthetase"/>
</dbReference>
<comment type="subunit">
    <text evidence="2 10">Homodimer.</text>
</comment>
<sequence length="580" mass="63285">MITRMSHLFLRTLRDDPADAEVASHKLLVRAGYVRRIAPGVYSWLPLGLRVLRQIERVVREEMNGIGAQEISLPALLPRDPYETTNRWTEYGPGLFRLQDRKGADYLLGPTHEELFALTVKGEYTSYKDFPVTLYQIQTKYRDEERPRAGILRGREFVMKDSYSFDLTDEGLATSYRAHRDAYERIFTRLGVKYVIVSATSGAMGGSASEEFLAESPAGEDTYVRCLESGYAANVEAVKTRVPDAIPVDGKPEAVVHDTPDTPTIDTLVAAATEILGRDVVAAETLKNVLVKVRQPGGEWELLGIGVPGDREVDAKRLEASVEPAEVALLTDTDFAAHPFLVKGYIGPKALLANGVRYLVDPRVVDGTSWITGADEQGKHVFGLVAGRDFTPDGTIEAAEVRDGDPSPDGAGPLVSARGIEIGHVFQLGRKYTDAFEVNVLGENGKPVRPTMGSYGVGVSRMVAVIAEQMHDDKGLRWPSEIAPFDVHLVIANKDEQAREGAENLAEELSNAGVEVLFDDRKASPGVKFKDSELLGMPLVVVVGRGFADGNVELRDRFTGEAREVPVGEAVAEVLAAIRG</sequence>
<dbReference type="SUPFAM" id="SSF52954">
    <property type="entry name" value="Class II aaRS ABD-related"/>
    <property type="match status" value="1"/>
</dbReference>
<evidence type="ECO:0000256" key="10">
    <source>
        <dbReference type="HAMAP-Rule" id="MF_01569"/>
    </source>
</evidence>